<dbReference type="PROSITE" id="PS50943">
    <property type="entry name" value="HTH_CROC1"/>
    <property type="match status" value="1"/>
</dbReference>
<organism evidence="2 3">
    <name type="scientific">Actinomadura rudentiformis</name>
    <dbReference type="NCBI Taxonomy" id="359158"/>
    <lineage>
        <taxon>Bacteria</taxon>
        <taxon>Bacillati</taxon>
        <taxon>Actinomycetota</taxon>
        <taxon>Actinomycetes</taxon>
        <taxon>Streptosporangiales</taxon>
        <taxon>Thermomonosporaceae</taxon>
        <taxon>Actinomadura</taxon>
    </lineage>
</organism>
<dbReference type="RefSeq" id="WP_151565278.1">
    <property type="nucleotide sequence ID" value="NZ_WBMT01000015.1"/>
</dbReference>
<sequence>MSESAADAARRAFGVRLRDLRKDARLTARELAAATGMHFTKISRIENGRQNPSEDDIREWAISCGVALQIPELIAAHREVEQMWLEHRRELRAGLPHIQRRGHALYEQTKRLCVYEPLVLPGITRTRGYNTAVFTAVTRVLERPEDEAESAADAREERKKLLTFPSGRNTYSFLIEAAALDNGFGGREVMDEQLLFLLEIIGMPHVSFGIIPPLASRSIWPGPGFYLFDQSLVRSETWTAVLSSKRPDEIEFYTRIFRLLSDLAVYGEQARAQIEAARHRLQHDETS</sequence>
<dbReference type="AlphaFoldDB" id="A0A6H9YFT5"/>
<name>A0A6H9YFT5_9ACTN</name>
<evidence type="ECO:0000313" key="3">
    <source>
        <dbReference type="Proteomes" id="UP000468735"/>
    </source>
</evidence>
<comment type="caution">
    <text evidence="2">The sequence shown here is derived from an EMBL/GenBank/DDBJ whole genome shotgun (WGS) entry which is preliminary data.</text>
</comment>
<dbReference type="Pfam" id="PF19054">
    <property type="entry name" value="DUF5753"/>
    <property type="match status" value="1"/>
</dbReference>
<dbReference type="GO" id="GO:0003677">
    <property type="term" value="F:DNA binding"/>
    <property type="evidence" value="ECO:0007669"/>
    <property type="project" value="InterPro"/>
</dbReference>
<evidence type="ECO:0000313" key="2">
    <source>
        <dbReference type="EMBL" id="KAB2344910.1"/>
    </source>
</evidence>
<dbReference type="EMBL" id="WBMT01000015">
    <property type="protein sequence ID" value="KAB2344910.1"/>
    <property type="molecule type" value="Genomic_DNA"/>
</dbReference>
<dbReference type="Gene3D" id="1.10.260.40">
    <property type="entry name" value="lambda repressor-like DNA-binding domains"/>
    <property type="match status" value="1"/>
</dbReference>
<gene>
    <name evidence="2" type="ORF">F8566_30435</name>
</gene>
<dbReference type="CDD" id="cd00093">
    <property type="entry name" value="HTH_XRE"/>
    <property type="match status" value="1"/>
</dbReference>
<dbReference type="InterPro" id="IPR043917">
    <property type="entry name" value="DUF5753"/>
</dbReference>
<dbReference type="SMART" id="SM00530">
    <property type="entry name" value="HTH_XRE"/>
    <property type="match status" value="1"/>
</dbReference>
<dbReference type="Proteomes" id="UP000468735">
    <property type="component" value="Unassembled WGS sequence"/>
</dbReference>
<dbReference type="SUPFAM" id="SSF47413">
    <property type="entry name" value="lambda repressor-like DNA-binding domains"/>
    <property type="match status" value="1"/>
</dbReference>
<evidence type="ECO:0000259" key="1">
    <source>
        <dbReference type="PROSITE" id="PS50943"/>
    </source>
</evidence>
<proteinExistence type="predicted"/>
<dbReference type="InterPro" id="IPR001387">
    <property type="entry name" value="Cro/C1-type_HTH"/>
</dbReference>
<dbReference type="OrthoDB" id="4966777at2"/>
<protein>
    <submittedName>
        <fullName evidence="2">Helix-turn-helix transcriptional regulator</fullName>
    </submittedName>
</protein>
<dbReference type="Pfam" id="PF13560">
    <property type="entry name" value="HTH_31"/>
    <property type="match status" value="1"/>
</dbReference>
<dbReference type="InterPro" id="IPR010982">
    <property type="entry name" value="Lambda_DNA-bd_dom_sf"/>
</dbReference>
<feature type="domain" description="HTH cro/C1-type" evidence="1">
    <location>
        <begin position="17"/>
        <end position="73"/>
    </location>
</feature>
<reference evidence="2 3" key="1">
    <citation type="submission" date="2019-09" db="EMBL/GenBank/DDBJ databases">
        <title>Actinomadura physcomitrii sp. nov., a novel actinomycete isolated from moss [Physcomitrium sphaericum (Ludw) Fuernr].</title>
        <authorList>
            <person name="Zhuang X."/>
            <person name="Liu C."/>
        </authorList>
    </citation>
    <scope>NUCLEOTIDE SEQUENCE [LARGE SCALE GENOMIC DNA]</scope>
    <source>
        <strain evidence="2 3">HMC1</strain>
    </source>
</reference>
<keyword evidence="3" id="KW-1185">Reference proteome</keyword>
<accession>A0A6H9YFT5</accession>